<accession>A0ACA9PUP8</accession>
<name>A0ACA9PUP8_9GLOM</name>
<keyword evidence="2" id="KW-1185">Reference proteome</keyword>
<evidence type="ECO:0000313" key="2">
    <source>
        <dbReference type="Proteomes" id="UP000789860"/>
    </source>
</evidence>
<dbReference type="Proteomes" id="UP000789860">
    <property type="component" value="Unassembled WGS sequence"/>
</dbReference>
<reference evidence="1" key="1">
    <citation type="submission" date="2021-06" db="EMBL/GenBank/DDBJ databases">
        <authorList>
            <person name="Kallberg Y."/>
            <person name="Tangrot J."/>
            <person name="Rosling A."/>
        </authorList>
    </citation>
    <scope>NUCLEOTIDE SEQUENCE</scope>
    <source>
        <strain evidence="1">AU212A</strain>
    </source>
</reference>
<feature type="non-terminal residue" evidence="1">
    <location>
        <position position="48"/>
    </location>
</feature>
<dbReference type="EMBL" id="CAJVPM010048659">
    <property type="protein sequence ID" value="CAG8723496.1"/>
    <property type="molecule type" value="Genomic_DNA"/>
</dbReference>
<feature type="non-terminal residue" evidence="1">
    <location>
        <position position="1"/>
    </location>
</feature>
<gene>
    <name evidence="1" type="ORF">SCALOS_LOCUS11348</name>
</gene>
<protein>
    <submittedName>
        <fullName evidence="1">3218_t:CDS:1</fullName>
    </submittedName>
</protein>
<organism evidence="1 2">
    <name type="scientific">Scutellospora calospora</name>
    <dbReference type="NCBI Taxonomy" id="85575"/>
    <lineage>
        <taxon>Eukaryota</taxon>
        <taxon>Fungi</taxon>
        <taxon>Fungi incertae sedis</taxon>
        <taxon>Mucoromycota</taxon>
        <taxon>Glomeromycotina</taxon>
        <taxon>Glomeromycetes</taxon>
        <taxon>Diversisporales</taxon>
        <taxon>Gigasporaceae</taxon>
        <taxon>Scutellospora</taxon>
    </lineage>
</organism>
<sequence>KDANRNRNINFLEAEYDNKNYDNDYKEKVNNTKNQRHTLYSTNRKKAK</sequence>
<proteinExistence type="predicted"/>
<comment type="caution">
    <text evidence="1">The sequence shown here is derived from an EMBL/GenBank/DDBJ whole genome shotgun (WGS) entry which is preliminary data.</text>
</comment>
<evidence type="ECO:0000313" key="1">
    <source>
        <dbReference type="EMBL" id="CAG8723496.1"/>
    </source>
</evidence>